<dbReference type="RefSeq" id="WP_069960620.1">
    <property type="nucleotide sequence ID" value="NZ_CP016094.1"/>
</dbReference>
<gene>
    <name evidence="2" type="ORF">Verru16b_00289</name>
</gene>
<reference evidence="2 3" key="1">
    <citation type="submission" date="2016-06" db="EMBL/GenBank/DDBJ databases">
        <title>Three novel species with peptidoglycan cell walls form the new genus Lacunisphaera gen. nov. in the family Opitutaceae of the verrucomicrobial subdivision 4.</title>
        <authorList>
            <person name="Rast P."/>
            <person name="Gloeckner I."/>
            <person name="Jogler M."/>
            <person name="Boedeker C."/>
            <person name="Jeske O."/>
            <person name="Wiegand S."/>
            <person name="Reinhardt R."/>
            <person name="Schumann P."/>
            <person name="Rohde M."/>
            <person name="Spring S."/>
            <person name="Gloeckner F.O."/>
            <person name="Jogler C."/>
        </authorList>
    </citation>
    <scope>NUCLEOTIDE SEQUENCE [LARGE SCALE GENOMIC DNA]</scope>
    <source>
        <strain evidence="2 3">IG16b</strain>
    </source>
</reference>
<proteinExistence type="predicted"/>
<keyword evidence="3" id="KW-1185">Reference proteome</keyword>
<dbReference type="EMBL" id="CP016094">
    <property type="protein sequence ID" value="AOS43246.1"/>
    <property type="molecule type" value="Genomic_DNA"/>
</dbReference>
<dbReference type="KEGG" id="obg:Verru16b_00289"/>
<dbReference type="Proteomes" id="UP000095228">
    <property type="component" value="Chromosome"/>
</dbReference>
<feature type="region of interest" description="Disordered" evidence="1">
    <location>
        <begin position="1"/>
        <end position="24"/>
    </location>
</feature>
<evidence type="ECO:0000313" key="3">
    <source>
        <dbReference type="Proteomes" id="UP000095228"/>
    </source>
</evidence>
<dbReference type="AlphaFoldDB" id="A0A1I7PHZ5"/>
<sequence>MSSSEIPASPSQPNAPTPPAAPTLSAADAETLLNRPRALVTVLCPTGFTPYATEGVDLSQPLFARVTYRPE</sequence>
<accession>A0A1I7PHZ5</accession>
<name>A0A1I7PHZ5_9BACT</name>
<organism evidence="2 3">
    <name type="scientific">Lacunisphaera limnophila</name>
    <dbReference type="NCBI Taxonomy" id="1838286"/>
    <lineage>
        <taxon>Bacteria</taxon>
        <taxon>Pseudomonadati</taxon>
        <taxon>Verrucomicrobiota</taxon>
        <taxon>Opitutia</taxon>
        <taxon>Opitutales</taxon>
        <taxon>Opitutaceae</taxon>
        <taxon>Lacunisphaera</taxon>
    </lineage>
</organism>
<dbReference type="STRING" id="1838286.Verru16b_00289"/>
<evidence type="ECO:0000256" key="1">
    <source>
        <dbReference type="SAM" id="MobiDB-lite"/>
    </source>
</evidence>
<protein>
    <submittedName>
        <fullName evidence="2">Uncharacterized protein</fullName>
    </submittedName>
</protein>
<evidence type="ECO:0000313" key="2">
    <source>
        <dbReference type="EMBL" id="AOS43246.1"/>
    </source>
</evidence>